<keyword evidence="1" id="KW-0812">Transmembrane</keyword>
<feature type="transmembrane region" description="Helical" evidence="1">
    <location>
        <begin position="360"/>
        <end position="381"/>
    </location>
</feature>
<organism evidence="3">
    <name type="scientific">Tolypothrix bouteillei VB521301</name>
    <dbReference type="NCBI Taxonomy" id="1479485"/>
    <lineage>
        <taxon>Bacteria</taxon>
        <taxon>Bacillati</taxon>
        <taxon>Cyanobacteriota</taxon>
        <taxon>Cyanophyceae</taxon>
        <taxon>Nostocales</taxon>
        <taxon>Tolypothrichaceae</taxon>
        <taxon>Tolypothrix</taxon>
    </lineage>
</organism>
<dbReference type="Gene3D" id="3.30.70.1320">
    <property type="entry name" value="Multidrug efflux transporter AcrB pore domain like"/>
    <property type="match status" value="1"/>
</dbReference>
<feature type="transmembrane region" description="Helical" evidence="1">
    <location>
        <begin position="334"/>
        <end position="353"/>
    </location>
</feature>
<reference evidence="3" key="1">
    <citation type="journal article" date="2015" name="Genome Announc.">
        <title>Draft Genome Sequence of Tolypothrix boutellei Strain VB521301.</title>
        <authorList>
            <person name="Chandrababunaidu M.M."/>
            <person name="Singh D."/>
            <person name="Sen D."/>
            <person name="Bhan S."/>
            <person name="Das S."/>
            <person name="Gupta A."/>
            <person name="Adhikary S.P."/>
            <person name="Tripathy S."/>
        </authorList>
    </citation>
    <scope>NUCLEOTIDE SEQUENCE</scope>
    <source>
        <strain evidence="3">VB521301</strain>
    </source>
</reference>
<proteinExistence type="predicted"/>
<dbReference type="EMBL" id="JHEG02000019">
    <property type="protein sequence ID" value="KIE13436.1"/>
    <property type="molecule type" value="Genomic_DNA"/>
</dbReference>
<dbReference type="GO" id="GO:0042910">
    <property type="term" value="F:xenobiotic transmembrane transporter activity"/>
    <property type="evidence" value="ECO:0007669"/>
    <property type="project" value="TreeGrafter"/>
</dbReference>
<feature type="transmembrane region" description="Helical" evidence="1">
    <location>
        <begin position="428"/>
        <end position="451"/>
    </location>
</feature>
<dbReference type="InterPro" id="IPR027463">
    <property type="entry name" value="AcrB_DN_DC_subdom"/>
</dbReference>
<dbReference type="Pfam" id="PF00873">
    <property type="entry name" value="ACR_tran"/>
    <property type="match status" value="1"/>
</dbReference>
<dbReference type="STRING" id="1479485.DA73_0206515"/>
<comment type="caution">
    <text evidence="3">The sequence shown here is derived from an EMBL/GenBank/DDBJ whole genome shotgun (WGS) entry which is preliminary data.</text>
</comment>
<evidence type="ECO:0000313" key="2">
    <source>
        <dbReference type="EMBL" id="KAF3887983.1"/>
    </source>
</evidence>
<dbReference type="OrthoDB" id="9757876at2"/>
<keyword evidence="1" id="KW-1133">Transmembrane helix</keyword>
<dbReference type="SUPFAM" id="SSF82693">
    <property type="entry name" value="Multidrug efflux transporter AcrB pore domain, PN1, PN2, PC1 and PC2 subdomains"/>
    <property type="match status" value="2"/>
</dbReference>
<dbReference type="Gene3D" id="1.20.1640.10">
    <property type="entry name" value="Multidrug efflux transporter AcrB transmembrane domain"/>
    <property type="match status" value="2"/>
</dbReference>
<feature type="transmembrane region" description="Helical" evidence="1">
    <location>
        <begin position="863"/>
        <end position="883"/>
    </location>
</feature>
<evidence type="ECO:0000313" key="3">
    <source>
        <dbReference type="EMBL" id="KIE13436.1"/>
    </source>
</evidence>
<accession>A0A0C1NKQ6</accession>
<dbReference type="SUPFAM" id="SSF82714">
    <property type="entry name" value="Multidrug efflux transporter AcrB TolC docking domain, DN and DC subdomains"/>
    <property type="match status" value="2"/>
</dbReference>
<dbReference type="AlphaFoldDB" id="A0A0C1NKQ6"/>
<dbReference type="InterPro" id="IPR001036">
    <property type="entry name" value="Acrflvin-R"/>
</dbReference>
<dbReference type="PANTHER" id="PTHR32063:SF18">
    <property type="entry name" value="CATION EFFLUX SYSTEM PROTEIN"/>
    <property type="match status" value="1"/>
</dbReference>
<feature type="transmembrane region" description="Helical" evidence="1">
    <location>
        <begin position="463"/>
        <end position="489"/>
    </location>
</feature>
<dbReference type="GO" id="GO:0005886">
    <property type="term" value="C:plasma membrane"/>
    <property type="evidence" value="ECO:0007669"/>
    <property type="project" value="TreeGrafter"/>
</dbReference>
<name>A0A0C1NKQ6_9CYAN</name>
<feature type="transmembrane region" description="Helical" evidence="1">
    <location>
        <begin position="816"/>
        <end position="834"/>
    </location>
</feature>
<dbReference type="Gene3D" id="3.30.70.1430">
    <property type="entry name" value="Multidrug efflux transporter AcrB pore domain"/>
    <property type="match status" value="2"/>
</dbReference>
<keyword evidence="1" id="KW-0472">Membrane</keyword>
<dbReference type="Proteomes" id="UP000029738">
    <property type="component" value="Unassembled WGS sequence"/>
</dbReference>
<keyword evidence="4" id="KW-1185">Reference proteome</keyword>
<sequence length="1044" mass="113368">MFTLFYRNRQLLILTLTLILVWGLSSFFSLPRLEDPEITQRVSTVTTIFPGATAERVETLVTEPIEQELSEIEEVDVLESRSDSGISVVTVNLKETVKDVDKVWARVRSHIDDVVPQLPPGALQPKYKDQEVKANSLIAGLVWQNNTPINYAVLRRQAETLEDRMRSLYGTDKVELFGDPDEEIRVEIDPAHLAMLGLTTEELSRQIQASDAKVSAGQLRSTTNELLFEVSGELDSLDRIRNIPIRANGLAQVTRLSDIAQVSKGIVEPANSLAFVSGKPAIIIAATVESGIRVDSWAESAREVLKKFQSELPNGLGIETVLDQSHYVKNRLRGVIQELVTGSVLAMVVILFAMGWRSAVVVGATLPLATLLVFGGMKVLGVPLHQISMTGLIIAIGLLIDNAICMADEVQIRLHQGMNPQDAIADSVHHMGIPLLSSTVTTVLAFLPIALAPGGVGEFTGTIGISGILGLISSLFISLTVLPALSGLLHQRKQNSRIPTWLEQGFSHPSLTRIYRWTLQKTFTRPMLAVSLALLIPVVGFTLSLDLKQQFFPPSGRNQFYIDFELPSQAALSQTQAQVLQARNLILKHPDIVDVHWLVGESAPTFYYNVVGTRENAANYAQGLVQLRPNVLPTPIIQSLQSELDKAFPSAQVLVRQIEQGPPFDAPVEVRVYGPDLEKLRELGNQIRAELSQIQDVLHTRASLTEAQPKLAIKVDEEQARVVGLDRSGIARQLDTTLEGTTGGSVLESTEELPVRVRVSDSNRSDLDRIAALDLLPSQTSSSENNQTIPLASVGQVQLVPDLALIPRRDRRRVNIVQGFITSGALPAVVLSEFQRRIHLKNLQLPPGYTLEFGGEAEERGTAIANLLSTVGVLGVLMTATLVLTFNSFAVAGCIGIVALLSVGLGLLGLWISGYPFGFTAILGTIGLIGIAVNEATVVLAALQADPRASLGDRSAVQEVVVHSTRHMIATTITDTAGFTPLLFDPTGFWNPLAIIIAGGLGGVTLLSLYFVPSVYLLLVRRKKSVPTSASHPLPLSYNNIPPI</sequence>
<feature type="transmembrane region" description="Helical" evidence="1">
    <location>
        <begin position="889"/>
        <end position="912"/>
    </location>
</feature>
<gene>
    <name evidence="3" type="ORF">DA73_0206515</name>
    <name evidence="2" type="ORF">DA73_0400022675</name>
</gene>
<dbReference type="PANTHER" id="PTHR32063">
    <property type="match status" value="1"/>
</dbReference>
<dbReference type="Gene3D" id="3.30.70.1440">
    <property type="entry name" value="Multidrug efflux transporter AcrB pore domain"/>
    <property type="match status" value="1"/>
</dbReference>
<reference evidence="2" key="2">
    <citation type="submission" date="2019-11" db="EMBL/GenBank/DDBJ databases">
        <title>Improved Assembly of Tolypothrix boutellei genome.</title>
        <authorList>
            <person name="Sarangi A.N."/>
            <person name="Mukherjee M."/>
            <person name="Ghosh S."/>
            <person name="Singh D."/>
            <person name="Das A."/>
            <person name="Kant S."/>
            <person name="Prusty A."/>
            <person name="Tripathy S."/>
        </authorList>
    </citation>
    <scope>NUCLEOTIDE SEQUENCE</scope>
    <source>
        <strain evidence="2">VB521301</strain>
    </source>
</reference>
<dbReference type="RefSeq" id="WP_038071869.1">
    <property type="nucleotide sequence ID" value="NZ_JHEG04000001.1"/>
</dbReference>
<feature type="transmembrane region" description="Helical" evidence="1">
    <location>
        <begin position="387"/>
        <end position="407"/>
    </location>
</feature>
<feature type="transmembrane region" description="Helical" evidence="1">
    <location>
        <begin position="526"/>
        <end position="545"/>
    </location>
</feature>
<dbReference type="EMBL" id="JHEG04000001">
    <property type="protein sequence ID" value="KAF3887983.1"/>
    <property type="molecule type" value="Genomic_DNA"/>
</dbReference>
<evidence type="ECO:0000313" key="4">
    <source>
        <dbReference type="Proteomes" id="UP000029738"/>
    </source>
</evidence>
<protein>
    <submittedName>
        <fullName evidence="3">Acriflavine resistance protein B</fullName>
    </submittedName>
    <submittedName>
        <fullName evidence="2">Efflux RND transporter permease subunit</fullName>
    </submittedName>
</protein>
<dbReference type="SUPFAM" id="SSF82866">
    <property type="entry name" value="Multidrug efflux transporter AcrB transmembrane domain"/>
    <property type="match status" value="2"/>
</dbReference>
<evidence type="ECO:0000256" key="1">
    <source>
        <dbReference type="SAM" id="Phobius"/>
    </source>
</evidence>
<feature type="transmembrane region" description="Helical" evidence="1">
    <location>
        <begin position="993"/>
        <end position="1019"/>
    </location>
</feature>
<feature type="transmembrane region" description="Helical" evidence="1">
    <location>
        <begin position="919"/>
        <end position="943"/>
    </location>
</feature>
<dbReference type="Gene3D" id="3.30.2090.10">
    <property type="entry name" value="Multidrug efflux transporter AcrB TolC docking domain, DN and DC subdomains"/>
    <property type="match status" value="2"/>
</dbReference>
<dbReference type="PRINTS" id="PR00702">
    <property type="entry name" value="ACRIFLAVINRP"/>
</dbReference>